<sequence length="318" mass="36855">MRGEVRGWQVASPGGVGKLWEQAKDWQHGITSMSATQRTQRERARKRLEEQRRIAELRQRSQGRDALLAKLPKVDRDRDRDHNPDSGRKRKFLLGLLMLPLCLLALLTFLDLLFTETVKGEFWKSEGFWFFGSGCVCWLCMGWLRREPGLMYVFAHEMTHAIAVRLSGGRVHDMHVGPDGGFVDTDKTNTLITLSPYLVPFYTGVVFAIFGLLSLLMDMDREWILPWFGEGLRLKGVWVFYFMVGLTWCFHLTFTMQVLQTEQSDLLHNGEFFSMMLIIFINIVILVVLFIAASPKVGWSDVYEDLRGLFGWMWRMVF</sequence>
<comment type="caution">
    <text evidence="2">The sequence shown here is derived from an EMBL/GenBank/DDBJ whole genome shotgun (WGS) entry which is preliminary data.</text>
</comment>
<keyword evidence="1" id="KW-0812">Transmembrane</keyword>
<feature type="transmembrane region" description="Helical" evidence="1">
    <location>
        <begin position="92"/>
        <end position="115"/>
    </location>
</feature>
<dbReference type="OrthoDB" id="9803607at2"/>
<reference evidence="2 3" key="1">
    <citation type="submission" date="2019-05" db="EMBL/GenBank/DDBJ databases">
        <title>Verrucobacter flavum gen. nov., sp. nov. a new member of the family Verrucomicrobiaceae.</title>
        <authorList>
            <person name="Szuroczki S."/>
            <person name="Abbaszade G."/>
            <person name="Szabo A."/>
            <person name="Felfoldi T."/>
            <person name="Schumann P."/>
            <person name="Boka K."/>
            <person name="Keki Z."/>
            <person name="Toumi M."/>
            <person name="Toth E."/>
        </authorList>
    </citation>
    <scope>NUCLEOTIDE SEQUENCE [LARGE SCALE GENOMIC DNA]</scope>
    <source>
        <strain evidence="2 3">MG-N-17</strain>
    </source>
</reference>
<keyword evidence="1" id="KW-0472">Membrane</keyword>
<protein>
    <recommendedName>
        <fullName evidence="4">M50 family metallopeptidase</fullName>
    </recommendedName>
</protein>
<feature type="transmembrane region" description="Helical" evidence="1">
    <location>
        <begin position="127"/>
        <end position="144"/>
    </location>
</feature>
<gene>
    <name evidence="2" type="ORF">FEM03_02875</name>
</gene>
<dbReference type="Proteomes" id="UP000306196">
    <property type="component" value="Unassembled WGS sequence"/>
</dbReference>
<keyword evidence="3" id="KW-1185">Reference proteome</keyword>
<evidence type="ECO:0008006" key="4">
    <source>
        <dbReference type="Google" id="ProtNLM"/>
    </source>
</evidence>
<evidence type="ECO:0000256" key="1">
    <source>
        <dbReference type="SAM" id="Phobius"/>
    </source>
</evidence>
<feature type="transmembrane region" description="Helical" evidence="1">
    <location>
        <begin position="237"/>
        <end position="260"/>
    </location>
</feature>
<name>A0A5R8KJ20_9BACT</name>
<evidence type="ECO:0000313" key="3">
    <source>
        <dbReference type="Proteomes" id="UP000306196"/>
    </source>
</evidence>
<evidence type="ECO:0000313" key="2">
    <source>
        <dbReference type="EMBL" id="TLD72314.1"/>
    </source>
</evidence>
<accession>A0A5R8KJ20</accession>
<keyword evidence="1" id="KW-1133">Transmembrane helix</keyword>
<dbReference type="AlphaFoldDB" id="A0A5R8KJ20"/>
<dbReference type="EMBL" id="VAUV01000002">
    <property type="protein sequence ID" value="TLD72314.1"/>
    <property type="molecule type" value="Genomic_DNA"/>
</dbReference>
<organism evidence="2 3">
    <name type="scientific">Phragmitibacter flavus</name>
    <dbReference type="NCBI Taxonomy" id="2576071"/>
    <lineage>
        <taxon>Bacteria</taxon>
        <taxon>Pseudomonadati</taxon>
        <taxon>Verrucomicrobiota</taxon>
        <taxon>Verrucomicrobiia</taxon>
        <taxon>Verrucomicrobiales</taxon>
        <taxon>Verrucomicrobiaceae</taxon>
        <taxon>Phragmitibacter</taxon>
    </lineage>
</organism>
<feature type="transmembrane region" description="Helical" evidence="1">
    <location>
        <begin position="197"/>
        <end position="217"/>
    </location>
</feature>
<proteinExistence type="predicted"/>
<feature type="transmembrane region" description="Helical" evidence="1">
    <location>
        <begin position="272"/>
        <end position="293"/>
    </location>
</feature>